<name>A5Z801_9FIRM</name>
<dbReference type="EMBL" id="AAVL02000035">
    <property type="protein sequence ID" value="EDM51058.1"/>
    <property type="molecule type" value="Genomic_DNA"/>
</dbReference>
<dbReference type="SUPFAM" id="SSF52200">
    <property type="entry name" value="Toll/Interleukin receptor TIR domain"/>
    <property type="match status" value="1"/>
</dbReference>
<sequence length="282" mass="32974">MFAGFNLEINEHFFCSQKKTFSEYQKIGKEHLASQGKGVEKALSEYIKNNIVDGSEIQKDWFPEIEADIFLSHSSKDTELVNAIAGWLYDSFGLKCFVDSNVWCYAGNIADMLNSDYSNKRSDVDGGYLYDHKKCLKVSEHVNTMLNVALQKMIDKSESVFLINTDKSIHINRDSNSIDLTYSPWIYMELVCSEIVRKKPLSFYRYDKKVCHAISEKYQFDEINNDLTISYNAPTQYLIKINQDVLKKWKNQFNGKHPFPLDILYNDYFESEVEKNKKYFKY</sequence>
<accession>A5Z801</accession>
<gene>
    <name evidence="1" type="ORF">EUBVEN_01841</name>
</gene>
<dbReference type="RefSeq" id="WP_005363375.1">
    <property type="nucleotide sequence ID" value="NZ_DS264285.1"/>
</dbReference>
<reference evidence="1 2" key="2">
    <citation type="submission" date="2007-04" db="EMBL/GenBank/DDBJ databases">
        <title>Draft genome sequence of Eubacterium ventriosum (ATCC 27560).</title>
        <authorList>
            <person name="Sudarsanam P."/>
            <person name="Ley R."/>
            <person name="Guruge J."/>
            <person name="Turnbaugh P.J."/>
            <person name="Mahowald M."/>
            <person name="Liep D."/>
            <person name="Gordon J."/>
        </authorList>
    </citation>
    <scope>NUCLEOTIDE SEQUENCE [LARGE SCALE GENOMIC DNA]</scope>
    <source>
        <strain evidence="1 2">ATCC 27560</strain>
    </source>
</reference>
<dbReference type="OrthoDB" id="6971689at2"/>
<dbReference type="STRING" id="411463.EUBVEN_01841"/>
<dbReference type="HOGENOM" id="CLU_069133_0_0_9"/>
<dbReference type="AlphaFoldDB" id="A5Z801"/>
<reference evidence="1 2" key="1">
    <citation type="submission" date="2007-03" db="EMBL/GenBank/DDBJ databases">
        <authorList>
            <person name="Fulton L."/>
            <person name="Clifton S."/>
            <person name="Fulton B."/>
            <person name="Xu J."/>
            <person name="Minx P."/>
            <person name="Pepin K.H."/>
            <person name="Johnson M."/>
            <person name="Thiruvilangam P."/>
            <person name="Bhonagiri V."/>
            <person name="Nash W.E."/>
            <person name="Mardis E.R."/>
            <person name="Wilson R.K."/>
        </authorList>
    </citation>
    <scope>NUCLEOTIDE SEQUENCE [LARGE SCALE GENOMIC DNA]</scope>
    <source>
        <strain evidence="1 2">ATCC 27560</strain>
    </source>
</reference>
<protein>
    <recommendedName>
        <fullName evidence="3">TIR domain-containing protein</fullName>
    </recommendedName>
</protein>
<dbReference type="Proteomes" id="UP000006000">
    <property type="component" value="Unassembled WGS sequence"/>
</dbReference>
<evidence type="ECO:0000313" key="2">
    <source>
        <dbReference type="Proteomes" id="UP000006000"/>
    </source>
</evidence>
<dbReference type="eggNOG" id="ENOG5032GI2">
    <property type="taxonomic scope" value="Bacteria"/>
</dbReference>
<dbReference type="InterPro" id="IPR035897">
    <property type="entry name" value="Toll_tir_struct_dom_sf"/>
</dbReference>
<proteinExistence type="predicted"/>
<comment type="caution">
    <text evidence="1">The sequence shown here is derived from an EMBL/GenBank/DDBJ whole genome shotgun (WGS) entry which is preliminary data.</text>
</comment>
<evidence type="ECO:0000313" key="1">
    <source>
        <dbReference type="EMBL" id="EDM51058.1"/>
    </source>
</evidence>
<organism evidence="1 2">
    <name type="scientific">Eubacterium ventriosum ATCC 27560</name>
    <dbReference type="NCBI Taxonomy" id="411463"/>
    <lineage>
        <taxon>Bacteria</taxon>
        <taxon>Bacillati</taxon>
        <taxon>Bacillota</taxon>
        <taxon>Clostridia</taxon>
        <taxon>Eubacteriales</taxon>
        <taxon>Eubacteriaceae</taxon>
        <taxon>Eubacterium</taxon>
    </lineage>
</organism>
<evidence type="ECO:0008006" key="3">
    <source>
        <dbReference type="Google" id="ProtNLM"/>
    </source>
</evidence>